<reference evidence="1 2" key="1">
    <citation type="journal article" date="2016" name="Nat. Commun.">
        <title>Ectomycorrhizal ecology is imprinted in the genome of the dominant symbiotic fungus Cenococcum geophilum.</title>
        <authorList>
            <consortium name="DOE Joint Genome Institute"/>
            <person name="Peter M."/>
            <person name="Kohler A."/>
            <person name="Ohm R.A."/>
            <person name="Kuo A."/>
            <person name="Krutzmann J."/>
            <person name="Morin E."/>
            <person name="Arend M."/>
            <person name="Barry K.W."/>
            <person name="Binder M."/>
            <person name="Choi C."/>
            <person name="Clum A."/>
            <person name="Copeland A."/>
            <person name="Grisel N."/>
            <person name="Haridas S."/>
            <person name="Kipfer T."/>
            <person name="LaButti K."/>
            <person name="Lindquist E."/>
            <person name="Lipzen A."/>
            <person name="Maire R."/>
            <person name="Meier B."/>
            <person name="Mihaltcheva S."/>
            <person name="Molinier V."/>
            <person name="Murat C."/>
            <person name="Poggeler S."/>
            <person name="Quandt C.A."/>
            <person name="Sperisen C."/>
            <person name="Tritt A."/>
            <person name="Tisserant E."/>
            <person name="Crous P.W."/>
            <person name="Henrissat B."/>
            <person name="Nehls U."/>
            <person name="Egli S."/>
            <person name="Spatafora J.W."/>
            <person name="Grigoriev I.V."/>
            <person name="Martin F.M."/>
        </authorList>
    </citation>
    <scope>NUCLEOTIDE SEQUENCE [LARGE SCALE GENOMIC DNA]</scope>
    <source>
        <strain evidence="1 2">CBS 207.34</strain>
    </source>
</reference>
<sequence>MAANTINSCTWYRFTLVHRPGFSLDIINDGDAHEDGKLQIAPTGCYTGQHWQLIPSLSGQYRLRTWYTGPDMYLDVRSENDLDPHLTSEGPKIGRCWYVVLNNDGTVKLQLQIAGQDYFLGSKYDESWSRNWRPFLSERGDPSQIWKMESVGRVNPNFDTKPHDVGW</sequence>
<dbReference type="AlphaFoldDB" id="A0A8E2EM74"/>
<evidence type="ECO:0000313" key="2">
    <source>
        <dbReference type="Proteomes" id="UP000250140"/>
    </source>
</evidence>
<dbReference type="CDD" id="cd00161">
    <property type="entry name" value="beta-trefoil_Ricin-like"/>
    <property type="match status" value="1"/>
</dbReference>
<organism evidence="1 2">
    <name type="scientific">Glonium stellatum</name>
    <dbReference type="NCBI Taxonomy" id="574774"/>
    <lineage>
        <taxon>Eukaryota</taxon>
        <taxon>Fungi</taxon>
        <taxon>Dikarya</taxon>
        <taxon>Ascomycota</taxon>
        <taxon>Pezizomycotina</taxon>
        <taxon>Dothideomycetes</taxon>
        <taxon>Pleosporomycetidae</taxon>
        <taxon>Gloniales</taxon>
        <taxon>Gloniaceae</taxon>
        <taxon>Glonium</taxon>
    </lineage>
</organism>
<name>A0A8E2EM74_9PEZI</name>
<proteinExistence type="predicted"/>
<dbReference type="EMBL" id="KV751158">
    <property type="protein sequence ID" value="OCL01297.1"/>
    <property type="molecule type" value="Genomic_DNA"/>
</dbReference>
<dbReference type="OrthoDB" id="9986966at2759"/>
<keyword evidence="2" id="KW-1185">Reference proteome</keyword>
<accession>A0A8E2EM74</accession>
<dbReference type="Proteomes" id="UP000250140">
    <property type="component" value="Unassembled WGS sequence"/>
</dbReference>
<protein>
    <recommendedName>
        <fullName evidence="3">Carbohydrate-binding module family 13 protein</fullName>
    </recommendedName>
</protein>
<gene>
    <name evidence="1" type="ORF">AOQ84DRAFT_306992</name>
</gene>
<dbReference type="SUPFAM" id="SSF50370">
    <property type="entry name" value="Ricin B-like lectins"/>
    <property type="match status" value="1"/>
</dbReference>
<evidence type="ECO:0008006" key="3">
    <source>
        <dbReference type="Google" id="ProtNLM"/>
    </source>
</evidence>
<dbReference type="InterPro" id="IPR035992">
    <property type="entry name" value="Ricin_B-like_lectins"/>
</dbReference>
<evidence type="ECO:0000313" key="1">
    <source>
        <dbReference type="EMBL" id="OCL01297.1"/>
    </source>
</evidence>